<feature type="transmembrane region" description="Helical" evidence="6">
    <location>
        <begin position="98"/>
        <end position="119"/>
    </location>
</feature>
<keyword evidence="9" id="KW-1185">Reference proteome</keyword>
<dbReference type="EMBL" id="ML975325">
    <property type="protein sequence ID" value="KAF1833063.1"/>
    <property type="molecule type" value="Genomic_DNA"/>
</dbReference>
<evidence type="ECO:0000256" key="6">
    <source>
        <dbReference type="SAM" id="Phobius"/>
    </source>
</evidence>
<feature type="transmembrane region" description="Helical" evidence="6">
    <location>
        <begin position="126"/>
        <end position="148"/>
    </location>
</feature>
<dbReference type="PANTHER" id="PTHR33048">
    <property type="entry name" value="PTH11-LIKE INTEGRAL MEMBRANE PROTEIN (AFU_ORTHOLOGUE AFUA_5G11245)"/>
    <property type="match status" value="1"/>
</dbReference>
<dbReference type="PANTHER" id="PTHR33048:SF96">
    <property type="entry name" value="INTEGRAL MEMBRANE PROTEIN"/>
    <property type="match status" value="1"/>
</dbReference>
<sequence>MDAAKLQELRLLGTVTFYLIITLLVFSYVTVGLRLWVRYRITRSPGWDDAAMVTTLLLFTSYCAFIFVITFRSMSMQRELFSEQGIHVTLIYVQLSEVFYILTTTLLKVSLGLFFLRVLTKRWQTLIFHVILVISGTYGLFYVFVTVFQCGDPTKLADSLLSLESPRCLPSAFLLTTGYLYGIMNILADWTFVLIPISVLVDSDLDRRSKISVSLVMALGAVGSVSSILRMVYLKGLSLSGNGLSAMTVKATIWATAEPGTGIIAASIAILRPLVRKIASGMRTKASSYSHTRKSSQQTEDSIALTEQESVAQTKNMRASVYSLRSDGDDGDCWSPTIVGTADVQRMIVVKGKMIQRGDDMI</sequence>
<feature type="domain" description="Rhodopsin" evidence="7">
    <location>
        <begin position="33"/>
        <end position="277"/>
    </location>
</feature>
<feature type="transmembrane region" description="Helical" evidence="6">
    <location>
        <begin position="15"/>
        <end position="37"/>
    </location>
</feature>
<protein>
    <submittedName>
        <fullName evidence="8">Integral membrane protein</fullName>
    </submittedName>
</protein>
<keyword evidence="3 6" id="KW-1133">Transmembrane helix</keyword>
<keyword evidence="4 6" id="KW-0472">Membrane</keyword>
<gene>
    <name evidence="8" type="ORF">BDW02DRAFT_396713</name>
</gene>
<evidence type="ECO:0000256" key="4">
    <source>
        <dbReference type="ARBA" id="ARBA00023136"/>
    </source>
</evidence>
<reference evidence="8" key="1">
    <citation type="submission" date="2020-01" db="EMBL/GenBank/DDBJ databases">
        <authorList>
            <consortium name="DOE Joint Genome Institute"/>
            <person name="Haridas S."/>
            <person name="Albert R."/>
            <person name="Binder M."/>
            <person name="Bloem J."/>
            <person name="Labutti K."/>
            <person name="Salamov A."/>
            <person name="Andreopoulos B."/>
            <person name="Baker S.E."/>
            <person name="Barry K."/>
            <person name="Bills G."/>
            <person name="Bluhm B.H."/>
            <person name="Cannon C."/>
            <person name="Castanera R."/>
            <person name="Culley D.E."/>
            <person name="Daum C."/>
            <person name="Ezra D."/>
            <person name="Gonzalez J.B."/>
            <person name="Henrissat B."/>
            <person name="Kuo A."/>
            <person name="Liang C."/>
            <person name="Lipzen A."/>
            <person name="Lutzoni F."/>
            <person name="Magnuson J."/>
            <person name="Mondo S."/>
            <person name="Nolan M."/>
            <person name="Ohm R."/>
            <person name="Pangilinan J."/>
            <person name="Park H.-J."/>
            <person name="Ramirez L."/>
            <person name="Alfaro M."/>
            <person name="Sun H."/>
            <person name="Tritt A."/>
            <person name="Yoshinaga Y."/>
            <person name="Zwiers L.-H."/>
            <person name="Turgeon B.G."/>
            <person name="Goodwin S.B."/>
            <person name="Spatafora J.W."/>
            <person name="Crous P.W."/>
            <person name="Grigoriev I.V."/>
        </authorList>
    </citation>
    <scope>NUCLEOTIDE SEQUENCE</scope>
    <source>
        <strain evidence="8">P77</strain>
    </source>
</reference>
<proteinExistence type="inferred from homology"/>
<evidence type="ECO:0000259" key="7">
    <source>
        <dbReference type="Pfam" id="PF20684"/>
    </source>
</evidence>
<dbReference type="GO" id="GO:0016020">
    <property type="term" value="C:membrane"/>
    <property type="evidence" value="ECO:0007669"/>
    <property type="project" value="UniProtKB-SubCell"/>
</dbReference>
<evidence type="ECO:0000256" key="3">
    <source>
        <dbReference type="ARBA" id="ARBA00022989"/>
    </source>
</evidence>
<name>A0A6A5KI09_9PLEO</name>
<organism evidence="8 9">
    <name type="scientific">Decorospora gaudefroyi</name>
    <dbReference type="NCBI Taxonomy" id="184978"/>
    <lineage>
        <taxon>Eukaryota</taxon>
        <taxon>Fungi</taxon>
        <taxon>Dikarya</taxon>
        <taxon>Ascomycota</taxon>
        <taxon>Pezizomycotina</taxon>
        <taxon>Dothideomycetes</taxon>
        <taxon>Pleosporomycetidae</taxon>
        <taxon>Pleosporales</taxon>
        <taxon>Pleosporineae</taxon>
        <taxon>Pleosporaceae</taxon>
        <taxon>Decorospora</taxon>
    </lineage>
</organism>
<feature type="transmembrane region" description="Helical" evidence="6">
    <location>
        <begin position="49"/>
        <end position="71"/>
    </location>
</feature>
<comment type="subcellular location">
    <subcellularLocation>
        <location evidence="1">Membrane</location>
        <topology evidence="1">Multi-pass membrane protein</topology>
    </subcellularLocation>
</comment>
<dbReference type="Proteomes" id="UP000800040">
    <property type="component" value="Unassembled WGS sequence"/>
</dbReference>
<evidence type="ECO:0000313" key="9">
    <source>
        <dbReference type="Proteomes" id="UP000800040"/>
    </source>
</evidence>
<keyword evidence="2 6" id="KW-0812">Transmembrane</keyword>
<dbReference type="AlphaFoldDB" id="A0A6A5KI09"/>
<feature type="transmembrane region" description="Helical" evidence="6">
    <location>
        <begin position="179"/>
        <end position="201"/>
    </location>
</feature>
<dbReference type="InterPro" id="IPR049326">
    <property type="entry name" value="Rhodopsin_dom_fungi"/>
</dbReference>
<evidence type="ECO:0000256" key="5">
    <source>
        <dbReference type="ARBA" id="ARBA00038359"/>
    </source>
</evidence>
<dbReference type="OrthoDB" id="4682787at2759"/>
<comment type="similarity">
    <text evidence="5">Belongs to the SAT4 family.</text>
</comment>
<evidence type="ECO:0000313" key="8">
    <source>
        <dbReference type="EMBL" id="KAF1833063.1"/>
    </source>
</evidence>
<evidence type="ECO:0000256" key="2">
    <source>
        <dbReference type="ARBA" id="ARBA00022692"/>
    </source>
</evidence>
<dbReference type="Pfam" id="PF20684">
    <property type="entry name" value="Fung_rhodopsin"/>
    <property type="match status" value="1"/>
</dbReference>
<feature type="transmembrane region" description="Helical" evidence="6">
    <location>
        <begin position="213"/>
        <end position="233"/>
    </location>
</feature>
<dbReference type="InterPro" id="IPR052337">
    <property type="entry name" value="SAT4-like"/>
</dbReference>
<feature type="transmembrane region" description="Helical" evidence="6">
    <location>
        <begin position="253"/>
        <end position="275"/>
    </location>
</feature>
<accession>A0A6A5KI09</accession>
<evidence type="ECO:0000256" key="1">
    <source>
        <dbReference type="ARBA" id="ARBA00004141"/>
    </source>
</evidence>